<evidence type="ECO:0000256" key="2">
    <source>
        <dbReference type="ARBA" id="ARBA00022448"/>
    </source>
</evidence>
<dbReference type="NCBIfam" id="TIGR04057">
    <property type="entry name" value="SusC_RagA_signa"/>
    <property type="match status" value="1"/>
</dbReference>
<comment type="similarity">
    <text evidence="8 9">Belongs to the TonB-dependent receptor family.</text>
</comment>
<comment type="subcellular location">
    <subcellularLocation>
        <location evidence="1 8">Cell outer membrane</location>
        <topology evidence="1 8">Multi-pass membrane protein</topology>
    </subcellularLocation>
</comment>
<feature type="signal peptide" evidence="10">
    <location>
        <begin position="1"/>
        <end position="21"/>
    </location>
</feature>
<keyword evidence="2 8" id="KW-0813">Transport</keyword>
<dbReference type="InterPro" id="IPR036942">
    <property type="entry name" value="Beta-barrel_TonB_sf"/>
</dbReference>
<feature type="domain" description="TonB-dependent receptor plug" evidence="12">
    <location>
        <begin position="117"/>
        <end position="245"/>
    </location>
</feature>
<evidence type="ECO:0000259" key="11">
    <source>
        <dbReference type="Pfam" id="PF00593"/>
    </source>
</evidence>
<dbReference type="SUPFAM" id="SSF49464">
    <property type="entry name" value="Carboxypeptidase regulatory domain-like"/>
    <property type="match status" value="1"/>
</dbReference>
<evidence type="ECO:0000256" key="10">
    <source>
        <dbReference type="SAM" id="SignalP"/>
    </source>
</evidence>
<dbReference type="Pfam" id="PF07715">
    <property type="entry name" value="Plug"/>
    <property type="match status" value="1"/>
</dbReference>
<accession>A0A364Y7E6</accession>
<evidence type="ECO:0000256" key="8">
    <source>
        <dbReference type="PROSITE-ProRule" id="PRU01360"/>
    </source>
</evidence>
<keyword evidence="3 8" id="KW-1134">Transmembrane beta strand</keyword>
<comment type="caution">
    <text evidence="13">The sequence shown here is derived from an EMBL/GenBank/DDBJ whole genome shotgun (WGS) entry which is preliminary data.</text>
</comment>
<sequence length="1035" mass="112413">MLKNLLRLGCFLLLTCVTAQAQKVVNGKVQDETGAGLPGAAVLLKGGSTGTVSDADGNFTISIPDNVKDAVLVFSSIGFSQHEEVVGDRTSISVSLVPDIQTLGEIVVVGYGTMRREDISGSVTSISTKELPQVANTSVDQLLTGRVPGLNVSQRSAQPGGGLQINVRNAISPLGNNSPLYVIDGVPIFNNASAERSLSDGKIGFSGGVDRNPLNAINPSDIESIDILKDASATAIYGANAANGVILITTKRGKKGAPKIEYRGSYTVQTPKKYIEVFQAKEFMQEHNRLAHDLYLLNNNLAPYGNTDPNSVAAFAPTFSESEIQASGNGTDWLDMLMRNGKINEHNLSISSGNDNSQLYVALNYFNNKGILENSDFTRYTARVNFDQRIGSRVNFKLNVTGSQIDNSNVTSGANSGGVEKYNMLQSAFAFSPTRSVYDDNGRFTKTFDTQITNPAAFLIMDDNATTTRVIITPTVEVKILEHLKLTALVGADRQNAQRDFYLPRAAQNFQLPNGMAQKSNSNISNYIAESYLTFSKTINKSAFDIVAGFGIYRTATNLMEVEAVDFPTDAFGGDNLGAARDLTQTSLGSWRTERKRLSQFFRINYSFNDRYILTLTGRNDGDSYFAENKKYGFFPGASVAWKISNEGFMAGAAVVSDLKLRAGFGQTGNATVSGSALSLYGGNYPYPIGNILYGGVALTQLANPNLTWETNETINVGLDFGILSNRISGSLDVYRRSAKDLLAYTNLPLNNDVSRLLINSGTTRSEGVELLINSNNLEGALSWNTTFNASTSRSEWVEGNPWASVNPWINDGDPYTAIYGWKTDGIIQSTEEIPSYMPNAKPGNIKYLDDNGDGVLDSKDIVLLGQSAPKWNFGLANTFRYKNFDLNLFVYAYTGNVASTNSIGQGFDPATPGRRLALSNIQNVPVQIRDVWTYDRPIGTLPGVAPDAYSGNNPSGANDFYLQKANFIRLRNITLGYNFSDAALAKTFIRSARIFFDVQNVAKITNFDGFDPEILETNPYPQALSTTIGVNLGF</sequence>
<dbReference type="InterPro" id="IPR000531">
    <property type="entry name" value="Beta-barrel_TonB"/>
</dbReference>
<dbReference type="Pfam" id="PF13715">
    <property type="entry name" value="CarbopepD_reg_2"/>
    <property type="match status" value="1"/>
</dbReference>
<dbReference type="PROSITE" id="PS00018">
    <property type="entry name" value="EF_HAND_1"/>
    <property type="match status" value="1"/>
</dbReference>
<dbReference type="PROSITE" id="PS52016">
    <property type="entry name" value="TONB_DEPENDENT_REC_3"/>
    <property type="match status" value="1"/>
</dbReference>
<keyword evidence="6 8" id="KW-0472">Membrane</keyword>
<dbReference type="Gene3D" id="2.170.130.10">
    <property type="entry name" value="TonB-dependent receptor, plug domain"/>
    <property type="match status" value="1"/>
</dbReference>
<evidence type="ECO:0000256" key="7">
    <source>
        <dbReference type="ARBA" id="ARBA00023237"/>
    </source>
</evidence>
<dbReference type="InterPro" id="IPR039426">
    <property type="entry name" value="TonB-dep_rcpt-like"/>
</dbReference>
<dbReference type="InterPro" id="IPR023997">
    <property type="entry name" value="TonB-dep_OMP_SusC/RagA_CS"/>
</dbReference>
<dbReference type="GO" id="GO:0009279">
    <property type="term" value="C:cell outer membrane"/>
    <property type="evidence" value="ECO:0007669"/>
    <property type="project" value="UniProtKB-SubCell"/>
</dbReference>
<name>A0A364Y7E6_9BACT</name>
<feature type="domain" description="TonB-dependent receptor-like beta-barrel" evidence="11">
    <location>
        <begin position="445"/>
        <end position="905"/>
    </location>
</feature>
<dbReference type="InterPro" id="IPR008969">
    <property type="entry name" value="CarboxyPept-like_regulatory"/>
</dbReference>
<keyword evidence="4 8" id="KW-0812">Transmembrane</keyword>
<organism evidence="13 14">
    <name type="scientific">Pseudochryseolinea flava</name>
    <dbReference type="NCBI Taxonomy" id="2059302"/>
    <lineage>
        <taxon>Bacteria</taxon>
        <taxon>Pseudomonadati</taxon>
        <taxon>Bacteroidota</taxon>
        <taxon>Cytophagia</taxon>
        <taxon>Cytophagales</taxon>
        <taxon>Fulvivirgaceae</taxon>
        <taxon>Pseudochryseolinea</taxon>
    </lineage>
</organism>
<dbReference type="InterPro" id="IPR037066">
    <property type="entry name" value="Plug_dom_sf"/>
</dbReference>
<dbReference type="SUPFAM" id="SSF56935">
    <property type="entry name" value="Porins"/>
    <property type="match status" value="1"/>
</dbReference>
<dbReference type="InterPro" id="IPR012910">
    <property type="entry name" value="Plug_dom"/>
</dbReference>
<dbReference type="Proteomes" id="UP000251889">
    <property type="component" value="Unassembled WGS sequence"/>
</dbReference>
<dbReference type="NCBIfam" id="TIGR04056">
    <property type="entry name" value="OMP_RagA_SusC"/>
    <property type="match status" value="1"/>
</dbReference>
<evidence type="ECO:0000259" key="12">
    <source>
        <dbReference type="Pfam" id="PF07715"/>
    </source>
</evidence>
<keyword evidence="7 8" id="KW-0998">Cell outer membrane</keyword>
<evidence type="ECO:0000256" key="9">
    <source>
        <dbReference type="RuleBase" id="RU003357"/>
    </source>
</evidence>
<keyword evidence="14" id="KW-1185">Reference proteome</keyword>
<evidence type="ECO:0000256" key="1">
    <source>
        <dbReference type="ARBA" id="ARBA00004571"/>
    </source>
</evidence>
<feature type="chain" id="PRO_5017040571" evidence="10">
    <location>
        <begin position="22"/>
        <end position="1035"/>
    </location>
</feature>
<dbReference type="InterPro" id="IPR018247">
    <property type="entry name" value="EF_Hand_1_Ca_BS"/>
</dbReference>
<dbReference type="Gene3D" id="2.60.40.1120">
    <property type="entry name" value="Carboxypeptidase-like, regulatory domain"/>
    <property type="match status" value="1"/>
</dbReference>
<dbReference type="InterPro" id="IPR023996">
    <property type="entry name" value="TonB-dep_OMP_SusC/RagA"/>
</dbReference>
<proteinExistence type="inferred from homology"/>
<dbReference type="Gene3D" id="2.40.170.20">
    <property type="entry name" value="TonB-dependent receptor, beta-barrel domain"/>
    <property type="match status" value="1"/>
</dbReference>
<evidence type="ECO:0000256" key="6">
    <source>
        <dbReference type="ARBA" id="ARBA00023136"/>
    </source>
</evidence>
<evidence type="ECO:0000256" key="5">
    <source>
        <dbReference type="ARBA" id="ARBA00023077"/>
    </source>
</evidence>
<dbReference type="Pfam" id="PF00593">
    <property type="entry name" value="TonB_dep_Rec_b-barrel"/>
    <property type="match status" value="1"/>
</dbReference>
<reference evidence="13 14" key="1">
    <citation type="submission" date="2018-06" db="EMBL/GenBank/DDBJ databases">
        <title>Chryseolinea flavus sp. nov., a member of the phylum Bacteroidetes isolated from soil.</title>
        <authorList>
            <person name="Li Y."/>
            <person name="Wang J."/>
        </authorList>
    </citation>
    <scope>NUCLEOTIDE SEQUENCE [LARGE SCALE GENOMIC DNA]</scope>
    <source>
        <strain evidence="13 14">SDU1-6</strain>
    </source>
</reference>
<protein>
    <submittedName>
        <fullName evidence="13">SusC/RagA family TonB-linked outer membrane protein</fullName>
    </submittedName>
</protein>
<dbReference type="RefSeq" id="WP_112746140.1">
    <property type="nucleotide sequence ID" value="NZ_QMFY01000002.1"/>
</dbReference>
<evidence type="ECO:0000256" key="4">
    <source>
        <dbReference type="ARBA" id="ARBA00022692"/>
    </source>
</evidence>
<gene>
    <name evidence="13" type="ORF">DQQ10_07225</name>
</gene>
<evidence type="ECO:0000256" key="3">
    <source>
        <dbReference type="ARBA" id="ARBA00022452"/>
    </source>
</evidence>
<evidence type="ECO:0000313" key="14">
    <source>
        <dbReference type="Proteomes" id="UP000251889"/>
    </source>
</evidence>
<dbReference type="AlphaFoldDB" id="A0A364Y7E6"/>
<keyword evidence="5 9" id="KW-0798">TonB box</keyword>
<dbReference type="OrthoDB" id="9768177at2"/>
<evidence type="ECO:0000313" key="13">
    <source>
        <dbReference type="EMBL" id="RAW02317.1"/>
    </source>
</evidence>
<dbReference type="EMBL" id="QMFY01000002">
    <property type="protein sequence ID" value="RAW02317.1"/>
    <property type="molecule type" value="Genomic_DNA"/>
</dbReference>
<keyword evidence="10" id="KW-0732">Signal</keyword>